<evidence type="ECO:0000313" key="3">
    <source>
        <dbReference type="EMBL" id="XDP45285.1"/>
    </source>
</evidence>
<accession>A0AB39L390</accession>
<name>A0AB39L390_9MICC</name>
<sequence length="443" mass="47647">MTISINLTGGIDVGNGYVKGIIRGERASGAARIDEIDLPSAVALVTRSNALPDADHEAMAKLDGDFYNELDVSFDSPLVGDKYRRLFGTRALSAQGAFDEFDVVGRRSKAAQELSKVLVMGAFAAKALRDYVREHRALPPADETLSVQGRVALALPINEYLTHRTSYATEFTTGTHTVTVHNFDTPVSVKLHFVDVQVIPEGASAQYAITAKGEPLMDAMLKDLRRRGVALEGITSADVLAAQHTVGIDIGEGTVNFPVFTAGRFNADASTTYGKGYGSVLTDALKAMDDRGFVSGFTSRKQLAEYLQAGPSPLKRNFYEKVARFVEEEMIFFSKEVTEQFGRVLAVVGATTEVAYVYGGGSGPVKTFLYPALLAKATEMNSDDAFPTLYLDSSYSRHLNREGLYIAAEAVERNAGAAPAQALRGKRSAQSASEGKELAEAAV</sequence>
<proteinExistence type="predicted"/>
<gene>
    <name evidence="3" type="ORF">AB5L97_18805</name>
</gene>
<dbReference type="Pfam" id="PF17989">
    <property type="entry name" value="ALP_N"/>
    <property type="match status" value="1"/>
</dbReference>
<dbReference type="Gene3D" id="3.30.420.40">
    <property type="match status" value="2"/>
</dbReference>
<organism evidence="3">
    <name type="scientific">Sinomonas puerhi</name>
    <dbReference type="NCBI Taxonomy" id="3238584"/>
    <lineage>
        <taxon>Bacteria</taxon>
        <taxon>Bacillati</taxon>
        <taxon>Actinomycetota</taxon>
        <taxon>Actinomycetes</taxon>
        <taxon>Micrococcales</taxon>
        <taxon>Micrococcaceae</taxon>
        <taxon>Sinomonas</taxon>
    </lineage>
</organism>
<evidence type="ECO:0000256" key="1">
    <source>
        <dbReference type="SAM" id="MobiDB-lite"/>
    </source>
</evidence>
<feature type="domain" description="Actin-like protein N-terminal" evidence="2">
    <location>
        <begin position="10"/>
        <end position="203"/>
    </location>
</feature>
<evidence type="ECO:0000259" key="2">
    <source>
        <dbReference type="Pfam" id="PF17989"/>
    </source>
</evidence>
<feature type="region of interest" description="Disordered" evidence="1">
    <location>
        <begin position="418"/>
        <end position="443"/>
    </location>
</feature>
<reference evidence="3" key="1">
    <citation type="submission" date="2024-07" db="EMBL/GenBank/DDBJ databases">
        <authorList>
            <person name="fu j."/>
        </authorList>
    </citation>
    <scope>NUCLEOTIDE SEQUENCE</scope>
    <source>
        <strain evidence="3">P10A9</strain>
    </source>
</reference>
<protein>
    <recommendedName>
        <fullName evidence="2">Actin-like protein N-terminal domain-containing protein</fullName>
    </recommendedName>
</protein>
<dbReference type="InterPro" id="IPR040607">
    <property type="entry name" value="ALP_N"/>
</dbReference>
<dbReference type="RefSeq" id="WP_307956303.1">
    <property type="nucleotide sequence ID" value="NZ_CP163302.1"/>
</dbReference>
<dbReference type="CDD" id="cd24023">
    <property type="entry name" value="ASKHA_NBD_ParM_Alp7A-like"/>
    <property type="match status" value="1"/>
</dbReference>
<dbReference type="EMBL" id="CP163302">
    <property type="protein sequence ID" value="XDP45285.1"/>
    <property type="molecule type" value="Genomic_DNA"/>
</dbReference>
<feature type="compositionally biased region" description="Basic and acidic residues" evidence="1">
    <location>
        <begin position="434"/>
        <end position="443"/>
    </location>
</feature>
<dbReference type="AlphaFoldDB" id="A0AB39L390"/>
<dbReference type="KEGG" id="spue:AB5L97_18805"/>